<keyword evidence="3" id="KW-1185">Reference proteome</keyword>
<dbReference type="EMBL" id="CP059399">
    <property type="protein sequence ID" value="QLY32847.1"/>
    <property type="molecule type" value="Genomic_DNA"/>
</dbReference>
<organism evidence="2 3">
    <name type="scientific">Nocardia huaxiensis</name>
    <dbReference type="NCBI Taxonomy" id="2755382"/>
    <lineage>
        <taxon>Bacteria</taxon>
        <taxon>Bacillati</taxon>
        <taxon>Actinomycetota</taxon>
        <taxon>Actinomycetes</taxon>
        <taxon>Mycobacteriales</taxon>
        <taxon>Nocardiaceae</taxon>
        <taxon>Nocardia</taxon>
    </lineage>
</organism>
<keyword evidence="1" id="KW-0472">Membrane</keyword>
<evidence type="ECO:0000313" key="2">
    <source>
        <dbReference type="EMBL" id="QLY32847.1"/>
    </source>
</evidence>
<evidence type="ECO:0000256" key="1">
    <source>
        <dbReference type="SAM" id="Phobius"/>
    </source>
</evidence>
<feature type="transmembrane region" description="Helical" evidence="1">
    <location>
        <begin position="40"/>
        <end position="62"/>
    </location>
</feature>
<gene>
    <name evidence="2" type="ORF">H0264_11895</name>
</gene>
<dbReference type="AlphaFoldDB" id="A0A7D6ZKG4"/>
<dbReference type="Proteomes" id="UP000515512">
    <property type="component" value="Chromosome"/>
</dbReference>
<protein>
    <submittedName>
        <fullName evidence="2">Uncharacterized protein</fullName>
    </submittedName>
</protein>
<accession>A0A7D6ZKG4</accession>
<name>A0A7D6ZKG4_9NOCA</name>
<keyword evidence="1" id="KW-1133">Transmembrane helix</keyword>
<reference evidence="2 3" key="1">
    <citation type="submission" date="2020-07" db="EMBL/GenBank/DDBJ databases">
        <authorList>
            <person name="Zhuang K."/>
            <person name="Ran Y."/>
        </authorList>
    </citation>
    <scope>NUCLEOTIDE SEQUENCE [LARGE SCALE GENOMIC DNA]</scope>
    <source>
        <strain evidence="2 3">WCH-YHL-001</strain>
    </source>
</reference>
<keyword evidence="1" id="KW-0812">Transmembrane</keyword>
<evidence type="ECO:0000313" key="3">
    <source>
        <dbReference type="Proteomes" id="UP000515512"/>
    </source>
</evidence>
<dbReference type="KEGG" id="nhu:H0264_11895"/>
<proteinExistence type="predicted"/>
<sequence>MTDPEPRVVIEAHLLRTQATLDALVHGTAPVRTRRAVPRLLMYSLVTALVIAAGVVAAEYIIGLIQAGRH</sequence>
<dbReference type="RefSeq" id="WP_181584011.1">
    <property type="nucleotide sequence ID" value="NZ_CP059399.1"/>
</dbReference>